<evidence type="ECO:0000313" key="3">
    <source>
        <dbReference type="EMBL" id="OBT93611.1"/>
    </source>
</evidence>
<dbReference type="GO" id="GO:0005770">
    <property type="term" value="C:late endosome"/>
    <property type="evidence" value="ECO:0007669"/>
    <property type="project" value="TreeGrafter"/>
</dbReference>
<dbReference type="AlphaFoldDB" id="A0A1B8GCQ1"/>
<dbReference type="InterPro" id="IPR036188">
    <property type="entry name" value="FAD/NAD-bd_sf"/>
</dbReference>
<dbReference type="PANTHER" id="PTHR13847">
    <property type="entry name" value="SARCOSINE DEHYDROGENASE-RELATED"/>
    <property type="match status" value="1"/>
</dbReference>
<sequence length="336" mass="36159">MAAQQGETKQIIVVIGGSIVGTSTAYYLSHHPLYDSKVHSVTVLEANNIAEGSSGKGGGQILKATDSPELKGNGDAPSSLDWLLPGSTQQYGEIGVPGNSGQVNPYMFTKTLAKLAESKGVMFKLKASATKINLDEIGRLSNLSSSRMMKAPIRLMQLTYSVIVKPTRPLSPYILFRNIQPAPASPFDELLSPDIYPRPADHLYEFDTVYAIGLDDCETSLPSDTGDIELVDQKCADILKAIGSVSQEIHDGALVKKQACYKPQIRQHEEDEEVGPMVGPVGIHGLWLATGHDEWGIQNGPGTGLVMSEMILEGKAHSADCSSLDPKHFLNTSTKL</sequence>
<dbReference type="Proteomes" id="UP000091956">
    <property type="component" value="Unassembled WGS sequence"/>
</dbReference>
<dbReference type="Pfam" id="PF01266">
    <property type="entry name" value="DAO"/>
    <property type="match status" value="2"/>
</dbReference>
<organism evidence="3 4">
    <name type="scientific">Pseudogymnoascus verrucosus</name>
    <dbReference type="NCBI Taxonomy" id="342668"/>
    <lineage>
        <taxon>Eukaryota</taxon>
        <taxon>Fungi</taxon>
        <taxon>Dikarya</taxon>
        <taxon>Ascomycota</taxon>
        <taxon>Pezizomycotina</taxon>
        <taxon>Leotiomycetes</taxon>
        <taxon>Thelebolales</taxon>
        <taxon>Thelebolaceae</taxon>
        <taxon>Pseudogymnoascus</taxon>
    </lineage>
</organism>
<proteinExistence type="predicted"/>
<evidence type="ECO:0000259" key="2">
    <source>
        <dbReference type="Pfam" id="PF01266"/>
    </source>
</evidence>
<gene>
    <name evidence="3" type="ORF">VE01_08075</name>
</gene>
<dbReference type="InterPro" id="IPR006076">
    <property type="entry name" value="FAD-dep_OxRdtase"/>
</dbReference>
<evidence type="ECO:0000313" key="4">
    <source>
        <dbReference type="Proteomes" id="UP000091956"/>
    </source>
</evidence>
<dbReference type="SUPFAM" id="SSF51905">
    <property type="entry name" value="FAD/NAD(P)-binding domain"/>
    <property type="match status" value="1"/>
</dbReference>
<keyword evidence="4" id="KW-1185">Reference proteome</keyword>
<reference evidence="3 4" key="1">
    <citation type="submission" date="2016-03" db="EMBL/GenBank/DDBJ databases">
        <title>Comparative genomics of Pseudogymnoascus destructans, the fungus causing white-nose syndrome of bats.</title>
        <authorList>
            <person name="Palmer J.M."/>
            <person name="Drees K.P."/>
            <person name="Foster J.T."/>
            <person name="Lindner D.L."/>
        </authorList>
    </citation>
    <scope>NUCLEOTIDE SEQUENCE [LARGE SCALE GENOMIC DNA]</scope>
    <source>
        <strain evidence="3 4">UAMH 10579</strain>
    </source>
</reference>
<dbReference type="Gene3D" id="3.50.50.60">
    <property type="entry name" value="FAD/NAD(P)-binding domain"/>
    <property type="match status" value="2"/>
</dbReference>
<dbReference type="PANTHER" id="PTHR13847:SF150">
    <property type="entry name" value="OXIDOREDUCTASE TDA3-RELATED"/>
    <property type="match status" value="1"/>
</dbReference>
<dbReference type="STRING" id="342668.A0A1B8GCQ1"/>
<protein>
    <recommendedName>
        <fullName evidence="2">FAD dependent oxidoreductase domain-containing protein</fullName>
    </recommendedName>
</protein>
<feature type="domain" description="FAD dependent oxidoreductase" evidence="2">
    <location>
        <begin position="96"/>
        <end position="310"/>
    </location>
</feature>
<dbReference type="RefSeq" id="XP_018127344.1">
    <property type="nucleotide sequence ID" value="XM_018277503.1"/>
</dbReference>
<reference evidence="4" key="2">
    <citation type="journal article" date="2018" name="Nat. Commun.">
        <title>Extreme sensitivity to ultraviolet light in the fungal pathogen causing white-nose syndrome of bats.</title>
        <authorList>
            <person name="Palmer J.M."/>
            <person name="Drees K.P."/>
            <person name="Foster J.T."/>
            <person name="Lindner D.L."/>
        </authorList>
    </citation>
    <scope>NUCLEOTIDE SEQUENCE [LARGE SCALE GENOMIC DNA]</scope>
    <source>
        <strain evidence="4">UAMH 10579</strain>
    </source>
</reference>
<dbReference type="EMBL" id="KV460251">
    <property type="protein sequence ID" value="OBT93611.1"/>
    <property type="molecule type" value="Genomic_DNA"/>
</dbReference>
<feature type="region of interest" description="Disordered" evidence="1">
    <location>
        <begin position="53"/>
        <end position="76"/>
    </location>
</feature>
<dbReference type="GO" id="GO:0042147">
    <property type="term" value="P:retrograde transport, endosome to Golgi"/>
    <property type="evidence" value="ECO:0007669"/>
    <property type="project" value="TreeGrafter"/>
</dbReference>
<dbReference type="GO" id="GO:0005829">
    <property type="term" value="C:cytosol"/>
    <property type="evidence" value="ECO:0007669"/>
    <property type="project" value="GOC"/>
</dbReference>
<dbReference type="GeneID" id="28841461"/>
<name>A0A1B8GCQ1_9PEZI</name>
<feature type="domain" description="FAD dependent oxidoreductase" evidence="2">
    <location>
        <begin position="12"/>
        <end position="66"/>
    </location>
</feature>
<evidence type="ECO:0000256" key="1">
    <source>
        <dbReference type="SAM" id="MobiDB-lite"/>
    </source>
</evidence>
<accession>A0A1B8GCQ1</accession>